<dbReference type="AlphaFoldDB" id="A0ABD6JC18"/>
<sequence>MLLFNITIHHLRGLLVTISTIPTDIRKIEYITTLPNIILINPISI</sequence>
<evidence type="ECO:0000313" key="1">
    <source>
        <dbReference type="EMBL" id="MYZ66064.1"/>
    </source>
</evidence>
<name>A0ABD6JC18_9LACO</name>
<protein>
    <submittedName>
        <fullName evidence="1">Uncharacterized protein</fullName>
    </submittedName>
</protein>
<reference evidence="1 2" key="1">
    <citation type="journal article" date="2020" name="Food Funct.">
        <title>Screening of Lactobacillus salivarius strains from the feces of Chinese populations and the evaluation of their effects against intestinal inflammation in mice.</title>
        <authorList>
            <person name="Zhai Q."/>
            <person name="Shen X."/>
            <person name="Cen S."/>
            <person name="Zhang C."/>
            <person name="Tian F."/>
            <person name="Zhao J."/>
            <person name="Zhang H."/>
            <person name="Xue Y."/>
            <person name="Chen W."/>
        </authorList>
    </citation>
    <scope>NUCLEOTIDE SEQUENCE [LARGE SCALE GENOMIC DNA]</scope>
    <source>
        <strain evidence="1 2">FZJTZ28M4.scaf</strain>
    </source>
</reference>
<proteinExistence type="predicted"/>
<dbReference type="Proteomes" id="UP000471300">
    <property type="component" value="Unassembled WGS sequence"/>
</dbReference>
<evidence type="ECO:0000313" key="2">
    <source>
        <dbReference type="Proteomes" id="UP000471300"/>
    </source>
</evidence>
<comment type="caution">
    <text evidence="1">The sequence shown here is derived from an EMBL/GenBank/DDBJ whole genome shotgun (WGS) entry which is preliminary data.</text>
</comment>
<gene>
    <name evidence="1" type="ORF">FYL06_03730</name>
</gene>
<accession>A0ABD6JC18</accession>
<organism evidence="1 2">
    <name type="scientific">Ligilactobacillus salivarius</name>
    <dbReference type="NCBI Taxonomy" id="1624"/>
    <lineage>
        <taxon>Bacteria</taxon>
        <taxon>Bacillati</taxon>
        <taxon>Bacillota</taxon>
        <taxon>Bacilli</taxon>
        <taxon>Lactobacillales</taxon>
        <taxon>Lactobacillaceae</taxon>
        <taxon>Ligilactobacillus</taxon>
    </lineage>
</organism>
<dbReference type="InterPro" id="IPR043897">
    <property type="entry name" value="DUF5835"/>
</dbReference>
<dbReference type="Pfam" id="PF19153">
    <property type="entry name" value="DUF5835"/>
    <property type="match status" value="1"/>
</dbReference>
<dbReference type="EMBL" id="VSTU01000003">
    <property type="protein sequence ID" value="MYZ66064.1"/>
    <property type="molecule type" value="Genomic_DNA"/>
</dbReference>